<dbReference type="Pfam" id="PF08241">
    <property type="entry name" value="Methyltransf_11"/>
    <property type="match status" value="1"/>
</dbReference>
<organism evidence="2 3">
    <name type="scientific">Lachnellula willkommii</name>
    <dbReference type="NCBI Taxonomy" id="215461"/>
    <lineage>
        <taxon>Eukaryota</taxon>
        <taxon>Fungi</taxon>
        <taxon>Dikarya</taxon>
        <taxon>Ascomycota</taxon>
        <taxon>Pezizomycotina</taxon>
        <taxon>Leotiomycetes</taxon>
        <taxon>Helotiales</taxon>
        <taxon>Lachnaceae</taxon>
        <taxon>Lachnellula</taxon>
    </lineage>
</organism>
<keyword evidence="3" id="KW-1185">Reference proteome</keyword>
<dbReference type="GO" id="GO:0032259">
    <property type="term" value="P:methylation"/>
    <property type="evidence" value="ECO:0007669"/>
    <property type="project" value="UniProtKB-KW"/>
</dbReference>
<dbReference type="PANTHER" id="PTHR43861">
    <property type="entry name" value="TRANS-ACONITATE 2-METHYLTRANSFERASE-RELATED"/>
    <property type="match status" value="1"/>
</dbReference>
<name>A0A559M694_9HELO</name>
<keyword evidence="2" id="KW-0489">Methyltransferase</keyword>
<reference evidence="2 3" key="1">
    <citation type="submission" date="2018-05" db="EMBL/GenBank/DDBJ databases">
        <title>Genome sequencing and assembly of the regulated plant pathogen Lachnellula willkommii and related sister species for the development of diagnostic species identification markers.</title>
        <authorList>
            <person name="Giroux E."/>
            <person name="Bilodeau G."/>
        </authorList>
    </citation>
    <scope>NUCLEOTIDE SEQUENCE [LARGE SCALE GENOMIC DNA]</scope>
    <source>
        <strain evidence="2 3">CBS 172.35</strain>
    </source>
</reference>
<dbReference type="InterPro" id="IPR013216">
    <property type="entry name" value="Methyltransf_11"/>
</dbReference>
<dbReference type="Proteomes" id="UP000315522">
    <property type="component" value="Unassembled WGS sequence"/>
</dbReference>
<dbReference type="Gene3D" id="3.40.50.150">
    <property type="entry name" value="Vaccinia Virus protein VP39"/>
    <property type="match status" value="1"/>
</dbReference>
<evidence type="ECO:0000259" key="1">
    <source>
        <dbReference type="Pfam" id="PF08241"/>
    </source>
</evidence>
<evidence type="ECO:0000313" key="2">
    <source>
        <dbReference type="EMBL" id="TVY88473.1"/>
    </source>
</evidence>
<gene>
    <name evidence="2" type="ORF">LAWI1_G004922</name>
</gene>
<dbReference type="CDD" id="cd02440">
    <property type="entry name" value="AdoMet_MTases"/>
    <property type="match status" value="1"/>
</dbReference>
<protein>
    <submittedName>
        <fullName evidence="2">Putative methyltransferase</fullName>
    </submittedName>
</protein>
<accession>A0A559M694</accession>
<feature type="domain" description="Methyltransferase type 11" evidence="1">
    <location>
        <begin position="63"/>
        <end position="170"/>
    </location>
</feature>
<dbReference type="SUPFAM" id="SSF53335">
    <property type="entry name" value="S-adenosyl-L-methionine-dependent methyltransferases"/>
    <property type="match status" value="1"/>
</dbReference>
<keyword evidence="2" id="KW-0808">Transferase</keyword>
<dbReference type="GO" id="GO:0008757">
    <property type="term" value="F:S-adenosylmethionine-dependent methyltransferase activity"/>
    <property type="evidence" value="ECO:0007669"/>
    <property type="project" value="InterPro"/>
</dbReference>
<dbReference type="PANTHER" id="PTHR43861:SF1">
    <property type="entry name" value="TRANS-ACONITATE 2-METHYLTRANSFERASE"/>
    <property type="match status" value="1"/>
</dbReference>
<evidence type="ECO:0000313" key="3">
    <source>
        <dbReference type="Proteomes" id="UP000315522"/>
    </source>
</evidence>
<dbReference type="AlphaFoldDB" id="A0A559M694"/>
<comment type="caution">
    <text evidence="2">The sequence shown here is derived from an EMBL/GenBank/DDBJ whole genome shotgun (WGS) entry which is preliminary data.</text>
</comment>
<dbReference type="EMBL" id="QGML01001716">
    <property type="protein sequence ID" value="TVY88473.1"/>
    <property type="molecule type" value="Genomic_DNA"/>
</dbReference>
<dbReference type="InterPro" id="IPR029063">
    <property type="entry name" value="SAM-dependent_MTases_sf"/>
</dbReference>
<sequence>MTSKPIHSIPTKDLYARWAKVYDSDGNILQSIDDHFLPSLLTQAFSLVPSSSSSSSSPITITELGAGTGRNTVKLLQPRQGVKIENINALDLSPEMLALAKARCSSPPSAPSPKVDFYEFDALQPSSFPEVQALEGKAGLVLSTLVLEHLPLKTFFETAKRLLKPNGVVVMTNMHAEMGRLSRAGFTDTDTASGNVKVKVQGDSFVYEIEEVLEAGREEGFEMVGEMLQRGVGEGDVGVIVGERGVKWVGVSVWFGCVMRLGGKE</sequence>
<proteinExistence type="predicted"/>